<feature type="transmembrane region" description="Helical" evidence="1">
    <location>
        <begin position="80"/>
        <end position="96"/>
    </location>
</feature>
<sequence length="102" mass="12311">MTYKIILFFVIPVAAVVIFIFDYNLRKKKDYSSLNIEKDNVINECKFWKVHRNQSILKLISYLIFAIYPLFFTINPYRTLIMVCFCQIPGIYYWIAKRKLLI</sequence>
<evidence type="ECO:0000256" key="1">
    <source>
        <dbReference type="SAM" id="Phobius"/>
    </source>
</evidence>
<accession>A0A9J6P007</accession>
<gene>
    <name evidence="2" type="ORF">KDK92_07255</name>
</gene>
<keyword evidence="1" id="KW-0472">Membrane</keyword>
<keyword evidence="3" id="KW-1185">Reference proteome</keyword>
<proteinExistence type="predicted"/>
<reference evidence="2" key="2">
    <citation type="submission" date="2021-04" db="EMBL/GenBank/DDBJ databases">
        <authorList>
            <person name="Dong X."/>
        </authorList>
    </citation>
    <scope>NUCLEOTIDE SEQUENCE</scope>
    <source>
        <strain evidence="2">ZWT</strain>
    </source>
</reference>
<feature type="transmembrane region" description="Helical" evidence="1">
    <location>
        <begin position="56"/>
        <end position="74"/>
    </location>
</feature>
<organism evidence="2 3">
    <name type="scientific">Oceanirhabdus seepicola</name>
    <dbReference type="NCBI Taxonomy" id="2828781"/>
    <lineage>
        <taxon>Bacteria</taxon>
        <taxon>Bacillati</taxon>
        <taxon>Bacillota</taxon>
        <taxon>Clostridia</taxon>
        <taxon>Eubacteriales</taxon>
        <taxon>Clostridiaceae</taxon>
        <taxon>Oceanirhabdus</taxon>
    </lineage>
</organism>
<feature type="transmembrane region" description="Helical" evidence="1">
    <location>
        <begin position="6"/>
        <end position="25"/>
    </location>
</feature>
<protein>
    <submittedName>
        <fullName evidence="2">Uncharacterized protein</fullName>
    </submittedName>
</protein>
<evidence type="ECO:0000313" key="3">
    <source>
        <dbReference type="Proteomes" id="UP001056429"/>
    </source>
</evidence>
<dbReference type="AlphaFoldDB" id="A0A9J6P007"/>
<comment type="caution">
    <text evidence="2">The sequence shown here is derived from an EMBL/GenBank/DDBJ whole genome shotgun (WGS) entry which is preliminary data.</text>
</comment>
<reference evidence="2" key="1">
    <citation type="journal article" date="2021" name="mSystems">
        <title>Bacteria and Archaea Synergistically Convert Glycine Betaine to Biogenic Methane in the Formosa Cold Seep of the South China Sea.</title>
        <authorList>
            <person name="Li L."/>
            <person name="Zhang W."/>
            <person name="Zhang S."/>
            <person name="Song L."/>
            <person name="Sun Q."/>
            <person name="Zhang H."/>
            <person name="Xiang H."/>
            <person name="Dong X."/>
        </authorList>
    </citation>
    <scope>NUCLEOTIDE SEQUENCE</scope>
    <source>
        <strain evidence="2">ZWT</strain>
    </source>
</reference>
<dbReference type="Proteomes" id="UP001056429">
    <property type="component" value="Unassembled WGS sequence"/>
</dbReference>
<evidence type="ECO:0000313" key="2">
    <source>
        <dbReference type="EMBL" id="MCM1989534.1"/>
    </source>
</evidence>
<keyword evidence="1" id="KW-0812">Transmembrane</keyword>
<dbReference type="RefSeq" id="WP_250858527.1">
    <property type="nucleotide sequence ID" value="NZ_JAGSOJ010000001.1"/>
</dbReference>
<dbReference type="EMBL" id="JAGSOJ010000001">
    <property type="protein sequence ID" value="MCM1989534.1"/>
    <property type="molecule type" value="Genomic_DNA"/>
</dbReference>
<name>A0A9J6P007_9CLOT</name>
<keyword evidence="1" id="KW-1133">Transmembrane helix</keyword>